<organism evidence="2 3">
    <name type="scientific">Euroglyphus maynei</name>
    <name type="common">Mayne's house dust mite</name>
    <dbReference type="NCBI Taxonomy" id="6958"/>
    <lineage>
        <taxon>Eukaryota</taxon>
        <taxon>Metazoa</taxon>
        <taxon>Ecdysozoa</taxon>
        <taxon>Arthropoda</taxon>
        <taxon>Chelicerata</taxon>
        <taxon>Arachnida</taxon>
        <taxon>Acari</taxon>
        <taxon>Acariformes</taxon>
        <taxon>Sarcoptiformes</taxon>
        <taxon>Astigmata</taxon>
        <taxon>Psoroptidia</taxon>
        <taxon>Analgoidea</taxon>
        <taxon>Pyroglyphidae</taxon>
        <taxon>Pyroglyphinae</taxon>
        <taxon>Euroglyphus</taxon>
    </lineage>
</organism>
<dbReference type="Pfam" id="PF10152">
    <property type="entry name" value="CCDC53"/>
    <property type="match status" value="1"/>
</dbReference>
<dbReference type="EMBL" id="MUJZ01029073">
    <property type="protein sequence ID" value="OTF78180.1"/>
    <property type="molecule type" value="Genomic_DNA"/>
</dbReference>
<proteinExistence type="predicted"/>
<feature type="non-terminal residue" evidence="2">
    <location>
        <position position="115"/>
    </location>
</feature>
<accession>A0A1Y3BBB1</accession>
<evidence type="ECO:0000256" key="1">
    <source>
        <dbReference type="SAM" id="Coils"/>
    </source>
</evidence>
<keyword evidence="3" id="KW-1185">Reference proteome</keyword>
<evidence type="ECO:0000313" key="3">
    <source>
        <dbReference type="Proteomes" id="UP000194236"/>
    </source>
</evidence>
<evidence type="ECO:0000313" key="2">
    <source>
        <dbReference type="EMBL" id="OTF78180.1"/>
    </source>
</evidence>
<dbReference type="Proteomes" id="UP000194236">
    <property type="component" value="Unassembled WGS sequence"/>
</dbReference>
<comment type="caution">
    <text evidence="2">The sequence shown here is derived from an EMBL/GenBank/DDBJ whole genome shotgun (WGS) entry which is preliminary data.</text>
</comment>
<feature type="coiled-coil region" evidence="1">
    <location>
        <begin position="44"/>
        <end position="71"/>
    </location>
</feature>
<name>A0A1Y3BBB1_EURMA</name>
<dbReference type="InterPro" id="IPR019309">
    <property type="entry name" value="WASHC3"/>
</dbReference>
<dbReference type="AlphaFoldDB" id="A0A1Y3BBB1"/>
<gene>
    <name evidence="2" type="ORF">BLA29_013132</name>
</gene>
<dbReference type="OrthoDB" id="268027at2759"/>
<sequence length="115" mass="13301">MQNFHLLRNPNFQLNKVSPLDNGTLVTFINNYMYAMIGMLNDFNDHLETKLINLNRRIDNITANLVILEMKLNSVNSTLLKNDNNLNRTLEQPNQVMTDVLKVDNDRINVQNDGN</sequence>
<dbReference type="GO" id="GO:0071203">
    <property type="term" value="C:WASH complex"/>
    <property type="evidence" value="ECO:0007669"/>
    <property type="project" value="InterPro"/>
</dbReference>
<reference evidence="2 3" key="1">
    <citation type="submission" date="2017-03" db="EMBL/GenBank/DDBJ databases">
        <title>Genome Survey of Euroglyphus maynei.</title>
        <authorList>
            <person name="Arlian L.G."/>
            <person name="Morgan M.S."/>
            <person name="Rider S.D."/>
        </authorList>
    </citation>
    <scope>NUCLEOTIDE SEQUENCE [LARGE SCALE GENOMIC DNA]</scope>
    <source>
        <strain evidence="2">Arlian Lab</strain>
        <tissue evidence="2">Whole body</tissue>
    </source>
</reference>
<keyword evidence="1" id="KW-0175">Coiled coil</keyword>
<protein>
    <submittedName>
        <fullName evidence="2">Uncharacterized protein</fullName>
    </submittedName>
</protein>